<dbReference type="PATRIC" id="fig|1603606.3.peg.3106"/>
<accession>A0A0M4DJN0</accession>
<dbReference type="PROSITE" id="PS50011">
    <property type="entry name" value="PROTEIN_KINASE_DOM"/>
    <property type="match status" value="1"/>
</dbReference>
<dbReference type="OrthoDB" id="5620977at2"/>
<name>A0A0M4DJN0_9BACT</name>
<dbReference type="KEGG" id="des:DSOUD_2882"/>
<dbReference type="STRING" id="1603606.DSOUD_2882"/>
<evidence type="ECO:0000313" key="2">
    <source>
        <dbReference type="EMBL" id="ALC17612.1"/>
    </source>
</evidence>
<sequence length="561" mass="62280">MAIWLQSNPVKKVNLNHNDFAAEGGEGQVYLLNDHAIKIYKDPSKCLLKGKLDELATLDHPQIIRPLFLAADDKGKEIGYAMKRLNETISLCKLFTNDFRDRVGFNAQNAADLVKEIENVLKHIHKPGCLMVDVNDMNIMVDEQQLRIPYFIDVDSYQTRSYPAAAIMPAVKDYQSQALSTLTDWYSFSILAFQLFVGIHPFKGTHAQYKRGDLEGRMKDSISVFNKDVTLPRTAREMSLIPSEYRKWFEALYVNGLRIEPPGVAGPINLTKPVVSIASGTALELILESEQIITIIGLLGDNLITTAGVFDLKGRVVIAGDVQDAYIVSPVTGEIVNVTIKNRLLQLKTNHAQLPIVLAAQDVLVAGNNLFVRNQGQLTAVSLNHVAGKILPAAGRSWSVMPYATRIFDQVGFQNALGSTWIILPGSNPTPTCQILHVPELDGMRIQEARHDKGVVMALTGDSGKYDLHILRVDEKNGTYQIETEQDVDYHSPSFTVLDNGVVAHLRYDGKLGLFHRLKGAAAQQVFDDPRLTGNMRIANNGNRAFIIDNTKLYRLKTTGH</sequence>
<keyword evidence="3" id="KW-1185">Reference proteome</keyword>
<dbReference type="Gene3D" id="3.30.200.20">
    <property type="entry name" value="Phosphorylase Kinase, domain 1"/>
    <property type="match status" value="1"/>
</dbReference>
<evidence type="ECO:0000259" key="1">
    <source>
        <dbReference type="PROSITE" id="PS50011"/>
    </source>
</evidence>
<organism evidence="2 3">
    <name type="scientific">Desulfuromonas soudanensis</name>
    <dbReference type="NCBI Taxonomy" id="1603606"/>
    <lineage>
        <taxon>Bacteria</taxon>
        <taxon>Pseudomonadati</taxon>
        <taxon>Thermodesulfobacteriota</taxon>
        <taxon>Desulfuromonadia</taxon>
        <taxon>Desulfuromonadales</taxon>
        <taxon>Desulfuromonadaceae</taxon>
        <taxon>Desulfuromonas</taxon>
    </lineage>
</organism>
<feature type="domain" description="Protein kinase" evidence="1">
    <location>
        <begin position="15"/>
        <end position="327"/>
    </location>
</feature>
<proteinExistence type="predicted"/>
<dbReference type="InterPro" id="IPR011009">
    <property type="entry name" value="Kinase-like_dom_sf"/>
</dbReference>
<dbReference type="Gene3D" id="1.10.510.10">
    <property type="entry name" value="Transferase(Phosphotransferase) domain 1"/>
    <property type="match status" value="1"/>
</dbReference>
<dbReference type="SUPFAM" id="SSF56112">
    <property type="entry name" value="Protein kinase-like (PK-like)"/>
    <property type="match status" value="1"/>
</dbReference>
<reference evidence="2 3" key="1">
    <citation type="submission" date="2015-07" db="EMBL/GenBank/DDBJ databases">
        <title>Isolation and Genomic Characterization of a Novel Halophilic Metal-Reducing Deltaproteobacterium from the Deep Subsurface.</title>
        <authorList>
            <person name="Badalamenti J.P."/>
            <person name="Summers Z.M."/>
            <person name="Gralnick J.A."/>
            <person name="Bond D.R."/>
        </authorList>
    </citation>
    <scope>NUCLEOTIDE SEQUENCE [LARGE SCALE GENOMIC DNA]</scope>
    <source>
        <strain evidence="2 3">WTL</strain>
    </source>
</reference>
<dbReference type="AlphaFoldDB" id="A0A0M4DJN0"/>
<dbReference type="EMBL" id="CP010802">
    <property type="protein sequence ID" value="ALC17612.1"/>
    <property type="molecule type" value="Genomic_DNA"/>
</dbReference>
<dbReference type="InterPro" id="IPR000719">
    <property type="entry name" value="Prot_kinase_dom"/>
</dbReference>
<dbReference type="GO" id="GO:0004672">
    <property type="term" value="F:protein kinase activity"/>
    <property type="evidence" value="ECO:0007669"/>
    <property type="project" value="InterPro"/>
</dbReference>
<dbReference type="RefSeq" id="WP_053551610.1">
    <property type="nucleotide sequence ID" value="NZ_CP010802.1"/>
</dbReference>
<evidence type="ECO:0000313" key="3">
    <source>
        <dbReference type="Proteomes" id="UP000057158"/>
    </source>
</evidence>
<gene>
    <name evidence="2" type="ORF">DSOUD_2882</name>
</gene>
<dbReference type="Proteomes" id="UP000057158">
    <property type="component" value="Chromosome"/>
</dbReference>
<protein>
    <recommendedName>
        <fullName evidence="1">Protein kinase domain-containing protein</fullName>
    </recommendedName>
</protein>
<dbReference type="GO" id="GO:0005524">
    <property type="term" value="F:ATP binding"/>
    <property type="evidence" value="ECO:0007669"/>
    <property type="project" value="InterPro"/>
</dbReference>